<evidence type="ECO:0000313" key="2">
    <source>
        <dbReference type="Proteomes" id="UP000274391"/>
    </source>
</evidence>
<reference evidence="1 2" key="1">
    <citation type="submission" date="2018-11" db="EMBL/GenBank/DDBJ databases">
        <title>YIM 102482-1 draft genome.</title>
        <authorList>
            <person name="Li G."/>
            <person name="Jiang Y."/>
        </authorList>
    </citation>
    <scope>NUCLEOTIDE SEQUENCE [LARGE SCALE GENOMIC DNA]</scope>
    <source>
        <strain evidence="1 2">YIM 102482-1</strain>
    </source>
</reference>
<dbReference type="Proteomes" id="UP000274391">
    <property type="component" value="Unassembled WGS sequence"/>
</dbReference>
<comment type="caution">
    <text evidence="1">The sequence shown here is derived from an EMBL/GenBank/DDBJ whole genome shotgun (WGS) entry which is preliminary data.</text>
</comment>
<keyword evidence="2" id="KW-1185">Reference proteome</keyword>
<accession>A0A3P3VVM4</accession>
<gene>
    <name evidence="1" type="ORF">EG850_08595</name>
</gene>
<name>A0A3P3VVM4_9MICO</name>
<evidence type="ECO:0000313" key="1">
    <source>
        <dbReference type="EMBL" id="RRJ86397.1"/>
    </source>
</evidence>
<dbReference type="OrthoDB" id="5517693at2"/>
<protein>
    <recommendedName>
        <fullName evidence="3">Transcriptional regulator, AbiEi antitoxin, Type IV TA system</fullName>
    </recommendedName>
</protein>
<organism evidence="1 2">
    <name type="scientific">Gulosibacter macacae</name>
    <dbReference type="NCBI Taxonomy" id="2488791"/>
    <lineage>
        <taxon>Bacteria</taxon>
        <taxon>Bacillati</taxon>
        <taxon>Actinomycetota</taxon>
        <taxon>Actinomycetes</taxon>
        <taxon>Micrococcales</taxon>
        <taxon>Microbacteriaceae</taxon>
        <taxon>Gulosibacter</taxon>
    </lineage>
</organism>
<sequence>MQIIFSTDTRSATEWSRRIRGNRDELVRLHVGAYLDPAGTSLDKITAEVRHAARTFAAAQVGDSVISGVSAANLYRLPLLRSRLAERVTVTRTGGGKASRWVKVRKSRLESSEVTQLYGMPVTSLARTVTDLAETLQPFELLALTDGAMRQGFDPGQLPSEGRNARKLRWVKEHASPRSESFGESWSRAILLGSTLPPPKLQVTVLDAQGKFVARADFAWPELGVIGEFDGMIKYGTGLAPGKTLEDVIKEERRREERLQRLGWLVVRWLWSVLHQPDDLLGMLERAHQFGQSVDAPRGSVHTRALTIPKPGDWSELFGTSKFG</sequence>
<dbReference type="EMBL" id="RQVS01000009">
    <property type="protein sequence ID" value="RRJ86397.1"/>
    <property type="molecule type" value="Genomic_DNA"/>
</dbReference>
<dbReference type="RefSeq" id="WP_124972538.1">
    <property type="nucleotide sequence ID" value="NZ_RQVS01000009.1"/>
</dbReference>
<dbReference type="AlphaFoldDB" id="A0A3P3VVM4"/>
<evidence type="ECO:0008006" key="3">
    <source>
        <dbReference type="Google" id="ProtNLM"/>
    </source>
</evidence>
<proteinExistence type="predicted"/>